<dbReference type="InterPro" id="IPR006674">
    <property type="entry name" value="HD_domain"/>
</dbReference>
<evidence type="ECO:0000256" key="1">
    <source>
        <dbReference type="ARBA" id="ARBA00022801"/>
    </source>
</evidence>
<dbReference type="SUPFAM" id="SSF109604">
    <property type="entry name" value="HD-domain/PDEase-like"/>
    <property type="match status" value="1"/>
</dbReference>
<evidence type="ECO:0000256" key="2">
    <source>
        <dbReference type="HAMAP-Rule" id="MF_01212"/>
    </source>
</evidence>
<comment type="caution">
    <text evidence="4">The sequence shown here is derived from an EMBL/GenBank/DDBJ whole genome shotgun (WGS) entry which is preliminary data.</text>
</comment>
<evidence type="ECO:0000313" key="4">
    <source>
        <dbReference type="EMBL" id="MEN2752497.1"/>
    </source>
</evidence>
<reference evidence="4 5" key="1">
    <citation type="submission" date="2024-05" db="EMBL/GenBank/DDBJ databases">
        <authorList>
            <person name="Kim H.-Y."/>
            <person name="Kim E."/>
            <person name="Cai Y."/>
            <person name="Yang S.-M."/>
            <person name="Lee W."/>
        </authorList>
    </citation>
    <scope>NUCLEOTIDE SEQUENCE [LARGE SCALE GENOMIC DNA]</scope>
    <source>
        <strain evidence="4 5">FBL11</strain>
    </source>
</reference>
<sequence length="464" mass="53674">MIDDIFKGKMEARRKYQPYRSGDVRSQFDRDEARLIHSAAFRRLQSKTQVLGLGESDFYRTRLTHSMEVAQIGRGIVQYLEKSDNFSMYQEYLPDMALISAICLAHDIGHPPFGHGGEVALNYCMRNDGGFEGNGQTLRILGKLDKYTEQHGLNPTRRMLLGVLKYPASYSSLINDNFYEDENNPDVPYWLFKADAQKPPKCYYDIDKDIVEFIFEGFDEKDVKKFTAFESKKDKHQGTRFKSLDCTIMNLADNISYSLHDLEDALSLGMISREQWREHFKDNASLFDIVENLDSERVEEESNFNCLTRKLFDDESYERKDAIGRLVNLMITNVEIVENGSDCENPLLGLEVKLEKEVEALRENIFKLVCEVVIKDENVQQLEFKGQKLVIELFQVLAKDPKRFLPKSTKAIWINSTKNVPVENHESVQARVICDFIAGMTDDYATKFYEKFFTPNKGSIFDRL</sequence>
<feature type="domain" description="HD" evidence="3">
    <location>
        <begin position="62"/>
        <end position="258"/>
    </location>
</feature>
<accession>A0ABU9XAR0</accession>
<dbReference type="SMART" id="SM00471">
    <property type="entry name" value="HDc"/>
    <property type="match status" value="1"/>
</dbReference>
<organism evidence="4 5">
    <name type="scientific">Psychrobacter saeujeotis</name>
    <dbReference type="NCBI Taxonomy" id="3143436"/>
    <lineage>
        <taxon>Bacteria</taxon>
        <taxon>Pseudomonadati</taxon>
        <taxon>Pseudomonadota</taxon>
        <taxon>Gammaproteobacteria</taxon>
        <taxon>Moraxellales</taxon>
        <taxon>Moraxellaceae</taxon>
        <taxon>Psychrobacter</taxon>
    </lineage>
</organism>
<dbReference type="InterPro" id="IPR003607">
    <property type="entry name" value="HD/PDEase_dom"/>
</dbReference>
<evidence type="ECO:0000313" key="5">
    <source>
        <dbReference type="Proteomes" id="UP001461960"/>
    </source>
</evidence>
<dbReference type="PANTHER" id="PTHR11373">
    <property type="entry name" value="DEOXYNUCLEOSIDE TRIPHOSPHATE TRIPHOSPHOHYDROLASE"/>
    <property type="match status" value="1"/>
</dbReference>
<dbReference type="PROSITE" id="PS51831">
    <property type="entry name" value="HD"/>
    <property type="match status" value="1"/>
</dbReference>
<dbReference type="PANTHER" id="PTHR11373:SF40">
    <property type="entry name" value="DEOXYGUANOSINETRIPHOSPHATE TRIPHOSPHOHYDROLASE-LIKE PROTEIN 2"/>
    <property type="match status" value="1"/>
</dbReference>
<dbReference type="RefSeq" id="WP_299221176.1">
    <property type="nucleotide sequence ID" value="NZ_JBDGHN010000008.1"/>
</dbReference>
<dbReference type="Proteomes" id="UP001461960">
    <property type="component" value="Unassembled WGS sequence"/>
</dbReference>
<dbReference type="InterPro" id="IPR026875">
    <property type="entry name" value="PHydrolase_assoc_dom"/>
</dbReference>
<gene>
    <name evidence="4" type="ORF">AAIR29_12735</name>
</gene>
<dbReference type="Pfam" id="PF01966">
    <property type="entry name" value="HD"/>
    <property type="match status" value="1"/>
</dbReference>
<dbReference type="CDD" id="cd00077">
    <property type="entry name" value="HDc"/>
    <property type="match status" value="1"/>
</dbReference>
<dbReference type="NCBIfam" id="NF041026">
    <property type="entry name" value="antiphage_dGTPase"/>
    <property type="match status" value="1"/>
</dbReference>
<dbReference type="NCBIfam" id="NF003701">
    <property type="entry name" value="PRK05318.1"/>
    <property type="match status" value="1"/>
</dbReference>
<evidence type="ECO:0000259" key="3">
    <source>
        <dbReference type="PROSITE" id="PS51831"/>
    </source>
</evidence>
<dbReference type="Gene3D" id="1.10.3210.10">
    <property type="entry name" value="Hypothetical protein af1432"/>
    <property type="match status" value="2"/>
</dbReference>
<keyword evidence="5" id="KW-1185">Reference proteome</keyword>
<name>A0ABU9XAR0_9GAMM</name>
<dbReference type="InterPro" id="IPR023023">
    <property type="entry name" value="dNTPase_2"/>
</dbReference>
<comment type="similarity">
    <text evidence="2">Belongs to the dGTPase family. Type 2 subfamily.</text>
</comment>
<dbReference type="InterPro" id="IPR050135">
    <property type="entry name" value="dGTPase-like"/>
</dbReference>
<keyword evidence="1 2" id="KW-0378">Hydrolase</keyword>
<dbReference type="NCBIfam" id="TIGR01353">
    <property type="entry name" value="dGTP_triPase"/>
    <property type="match status" value="1"/>
</dbReference>
<dbReference type="InterPro" id="IPR006261">
    <property type="entry name" value="dGTPase"/>
</dbReference>
<dbReference type="HAMAP" id="MF_01212">
    <property type="entry name" value="dGTPase_type2"/>
    <property type="match status" value="1"/>
</dbReference>
<protein>
    <recommendedName>
        <fullName evidence="2">Deoxyguanosinetriphosphate triphosphohydrolase-like protein</fullName>
    </recommendedName>
</protein>
<dbReference type="EMBL" id="JBDGHN010000008">
    <property type="protein sequence ID" value="MEN2752497.1"/>
    <property type="molecule type" value="Genomic_DNA"/>
</dbReference>
<proteinExistence type="inferred from homology"/>
<dbReference type="Pfam" id="PF13286">
    <property type="entry name" value="HD_assoc"/>
    <property type="match status" value="1"/>
</dbReference>